<keyword evidence="1" id="KW-1133">Transmembrane helix</keyword>
<evidence type="ECO:0000313" key="2">
    <source>
        <dbReference type="EMBL" id="CRK93230.1"/>
    </source>
</evidence>
<keyword evidence="1" id="KW-0812">Transmembrane</keyword>
<dbReference type="EMBL" id="CVRI01000037">
    <property type="protein sequence ID" value="CRK93230.1"/>
    <property type="molecule type" value="Genomic_DNA"/>
</dbReference>
<sequence length="120" mass="14436">MSHMIHTKQQYATIFPFNLYTVHSQTQSQLWAPEVFGKEFRNKSRRSRLTFNIFHFYVASLYRFYIKFIKNLSLTTLKLKILQPQSLLGTYLAKLREKLQFIFEIESQEISRDMMNETSL</sequence>
<organism evidence="2 3">
    <name type="scientific">Clunio marinus</name>
    <dbReference type="NCBI Taxonomy" id="568069"/>
    <lineage>
        <taxon>Eukaryota</taxon>
        <taxon>Metazoa</taxon>
        <taxon>Ecdysozoa</taxon>
        <taxon>Arthropoda</taxon>
        <taxon>Hexapoda</taxon>
        <taxon>Insecta</taxon>
        <taxon>Pterygota</taxon>
        <taxon>Neoptera</taxon>
        <taxon>Endopterygota</taxon>
        <taxon>Diptera</taxon>
        <taxon>Nematocera</taxon>
        <taxon>Chironomoidea</taxon>
        <taxon>Chironomidae</taxon>
        <taxon>Clunio</taxon>
    </lineage>
</organism>
<dbReference type="Proteomes" id="UP000183832">
    <property type="component" value="Unassembled WGS sequence"/>
</dbReference>
<gene>
    <name evidence="2" type="ORF">CLUMA_CG006774</name>
</gene>
<feature type="transmembrane region" description="Helical" evidence="1">
    <location>
        <begin position="49"/>
        <end position="66"/>
    </location>
</feature>
<keyword evidence="3" id="KW-1185">Reference proteome</keyword>
<accession>A0A1J1I2Z7</accession>
<protein>
    <submittedName>
        <fullName evidence="2">CLUMA_CG006774, isoform A</fullName>
    </submittedName>
</protein>
<keyword evidence="1" id="KW-0472">Membrane</keyword>
<evidence type="ECO:0000256" key="1">
    <source>
        <dbReference type="SAM" id="Phobius"/>
    </source>
</evidence>
<name>A0A1J1I2Z7_9DIPT</name>
<evidence type="ECO:0000313" key="3">
    <source>
        <dbReference type="Proteomes" id="UP000183832"/>
    </source>
</evidence>
<reference evidence="2 3" key="1">
    <citation type="submission" date="2015-04" db="EMBL/GenBank/DDBJ databases">
        <authorList>
            <person name="Syromyatnikov M.Y."/>
            <person name="Popov V.N."/>
        </authorList>
    </citation>
    <scope>NUCLEOTIDE SEQUENCE [LARGE SCALE GENOMIC DNA]</scope>
</reference>
<dbReference type="AlphaFoldDB" id="A0A1J1I2Z7"/>
<proteinExistence type="predicted"/>